<comment type="caution">
    <text evidence="2">The sequence shown here is derived from an EMBL/GenBank/DDBJ whole genome shotgun (WGS) entry which is preliminary data.</text>
</comment>
<dbReference type="Pfam" id="PF04149">
    <property type="entry name" value="DUF397"/>
    <property type="match status" value="2"/>
</dbReference>
<dbReference type="InterPro" id="IPR007278">
    <property type="entry name" value="DUF397"/>
</dbReference>
<feature type="domain" description="DUF397" evidence="1">
    <location>
        <begin position="25"/>
        <end position="79"/>
    </location>
</feature>
<feature type="domain" description="DUF397" evidence="1">
    <location>
        <begin position="6"/>
        <end position="24"/>
    </location>
</feature>
<dbReference type="EMBL" id="JBIAWJ010000001">
    <property type="protein sequence ID" value="MFF4520265.1"/>
    <property type="molecule type" value="Genomic_DNA"/>
</dbReference>
<dbReference type="RefSeq" id="WP_351075744.1">
    <property type="nucleotide sequence ID" value="NZ_JBEOZG010000001.1"/>
</dbReference>
<dbReference type="Proteomes" id="UP001602058">
    <property type="component" value="Unassembled WGS sequence"/>
</dbReference>
<reference evidence="2 3" key="1">
    <citation type="submission" date="2024-10" db="EMBL/GenBank/DDBJ databases">
        <title>The Natural Products Discovery Center: Release of the First 8490 Sequenced Strains for Exploring Actinobacteria Biosynthetic Diversity.</title>
        <authorList>
            <person name="Kalkreuter E."/>
            <person name="Kautsar S.A."/>
            <person name="Yang D."/>
            <person name="Bader C.D."/>
            <person name="Teijaro C.N."/>
            <person name="Fluegel L."/>
            <person name="Davis C.M."/>
            <person name="Simpson J.R."/>
            <person name="Lauterbach L."/>
            <person name="Steele A.D."/>
            <person name="Gui C."/>
            <person name="Meng S."/>
            <person name="Li G."/>
            <person name="Viehrig K."/>
            <person name="Ye F."/>
            <person name="Su P."/>
            <person name="Kiefer A.F."/>
            <person name="Nichols A."/>
            <person name="Cepeda A.J."/>
            <person name="Yan W."/>
            <person name="Fan B."/>
            <person name="Jiang Y."/>
            <person name="Adhikari A."/>
            <person name="Zheng C.-J."/>
            <person name="Schuster L."/>
            <person name="Cowan T.M."/>
            <person name="Smanski M.J."/>
            <person name="Chevrette M.G."/>
            <person name="De Carvalho L.P.S."/>
            <person name="Shen B."/>
        </authorList>
    </citation>
    <scope>NUCLEOTIDE SEQUENCE [LARGE SCALE GENOMIC DNA]</scope>
    <source>
        <strain evidence="2 3">NPDC001390</strain>
    </source>
</reference>
<proteinExistence type="predicted"/>
<protein>
    <submittedName>
        <fullName evidence="2">DUF397 domain-containing protein</fullName>
    </submittedName>
</protein>
<evidence type="ECO:0000313" key="3">
    <source>
        <dbReference type="Proteomes" id="UP001602058"/>
    </source>
</evidence>
<name>A0ABW6UDI9_9ACTN</name>
<sequence>MARGITWQKSSFSGGGDSSNCVEVAWQKSSFSSGGDAANCLEVAAPQPTGTRLLRESDKPGTVIATTGPGLAALIRHLRGGC</sequence>
<accession>A0ABW6UDI9</accession>
<evidence type="ECO:0000313" key="2">
    <source>
        <dbReference type="EMBL" id="MFF4520265.1"/>
    </source>
</evidence>
<gene>
    <name evidence="2" type="ORF">ACFY1D_02130</name>
</gene>
<organism evidence="2 3">
    <name type="scientific">Streptomyces bluensis</name>
    <dbReference type="NCBI Taxonomy" id="33897"/>
    <lineage>
        <taxon>Bacteria</taxon>
        <taxon>Bacillati</taxon>
        <taxon>Actinomycetota</taxon>
        <taxon>Actinomycetes</taxon>
        <taxon>Kitasatosporales</taxon>
        <taxon>Streptomycetaceae</taxon>
        <taxon>Streptomyces</taxon>
    </lineage>
</organism>
<keyword evidence="3" id="KW-1185">Reference proteome</keyword>
<evidence type="ECO:0000259" key="1">
    <source>
        <dbReference type="Pfam" id="PF04149"/>
    </source>
</evidence>